<protein>
    <submittedName>
        <fullName evidence="2">Uncharacterized protein</fullName>
    </submittedName>
</protein>
<dbReference type="OrthoDB" id="233178at2"/>
<organism evidence="2 3">
    <name type="scientific">Blastopirellula marina DSM 3645</name>
    <dbReference type="NCBI Taxonomy" id="314230"/>
    <lineage>
        <taxon>Bacteria</taxon>
        <taxon>Pseudomonadati</taxon>
        <taxon>Planctomycetota</taxon>
        <taxon>Planctomycetia</taxon>
        <taxon>Pirellulales</taxon>
        <taxon>Pirellulaceae</taxon>
        <taxon>Blastopirellula</taxon>
    </lineage>
</organism>
<dbReference type="Proteomes" id="UP000004358">
    <property type="component" value="Unassembled WGS sequence"/>
</dbReference>
<comment type="caution">
    <text evidence="2">The sequence shown here is derived from an EMBL/GenBank/DDBJ whole genome shotgun (WGS) entry which is preliminary data.</text>
</comment>
<evidence type="ECO:0000256" key="1">
    <source>
        <dbReference type="SAM" id="Phobius"/>
    </source>
</evidence>
<dbReference type="RefSeq" id="WP_002651214.1">
    <property type="nucleotide sequence ID" value="NZ_CH672376.1"/>
</dbReference>
<dbReference type="EMBL" id="AANZ01000003">
    <property type="protein sequence ID" value="EAQ81786.1"/>
    <property type="molecule type" value="Genomic_DNA"/>
</dbReference>
<accession>A3ZN94</accession>
<dbReference type="HOGENOM" id="CLU_726970_0_0_0"/>
<gene>
    <name evidence="2" type="ORF">DSM3645_16580</name>
</gene>
<dbReference type="AlphaFoldDB" id="A3ZN94"/>
<keyword evidence="1" id="KW-0812">Transmembrane</keyword>
<dbReference type="STRING" id="314230.DSM3645_16580"/>
<sequence>MDSRRAMELIDAHLDGETLSDVDAAALTEWIKQNEKQADDAFRRIFLHSYLRQRIQTLGLLPSMEGEKARLNRPQLGGDLDLPAPSSRPYRFIPTILVLIVLAAILGGLMLPSVSSLPRGPRSAPFAYEGFDYAPYDAPIGENEWPTEGGLNGLNGGLGFSDAWIEAGNLVSLIEANPSDHPWTHHDMRQFGMLGYSDRFGGILASSGNQLRTSAGPQSITSRRLDVAAAPERLQDGDALGADGSSLWLSFLTQSFDSSGDGRYAYLQLGQNDTGLRIGKLRTAPSGNWSAAAVTDGAEVNLRSSDKPSGEGVLIVARIDFRPGAEQATIWINPDLNEPPSDAQSTLRLPTPDFRLDQISIAGRYSTDFDEIRLGANFRDVTPITERPLSP</sequence>
<reference evidence="2 3" key="1">
    <citation type="submission" date="2006-02" db="EMBL/GenBank/DDBJ databases">
        <authorList>
            <person name="Amann R."/>
            <person name="Ferriera S."/>
            <person name="Johnson J."/>
            <person name="Kravitz S."/>
            <person name="Halpern A."/>
            <person name="Remington K."/>
            <person name="Beeson K."/>
            <person name="Tran B."/>
            <person name="Rogers Y.-H."/>
            <person name="Friedman R."/>
            <person name="Venter J.C."/>
        </authorList>
    </citation>
    <scope>NUCLEOTIDE SEQUENCE [LARGE SCALE GENOMIC DNA]</scope>
    <source>
        <strain evidence="2 3">DSM 3645</strain>
    </source>
</reference>
<evidence type="ECO:0000313" key="3">
    <source>
        <dbReference type="Proteomes" id="UP000004358"/>
    </source>
</evidence>
<dbReference type="eggNOG" id="ENOG5033A5Z">
    <property type="taxonomic scope" value="Bacteria"/>
</dbReference>
<evidence type="ECO:0000313" key="2">
    <source>
        <dbReference type="EMBL" id="EAQ81786.1"/>
    </source>
</evidence>
<proteinExistence type="predicted"/>
<name>A3ZN94_9BACT</name>
<keyword evidence="1" id="KW-0472">Membrane</keyword>
<feature type="transmembrane region" description="Helical" evidence="1">
    <location>
        <begin position="92"/>
        <end position="111"/>
    </location>
</feature>
<keyword evidence="1" id="KW-1133">Transmembrane helix</keyword>